<dbReference type="PANTHER" id="PTHR12136">
    <property type="entry name" value="ENHANCED DISEASE RESISTANCE-RELATED"/>
    <property type="match status" value="1"/>
</dbReference>
<organism evidence="2 3">
    <name type="scientific">Psophocarpus tetragonolobus</name>
    <name type="common">Winged bean</name>
    <name type="synonym">Dolichos tetragonolobus</name>
    <dbReference type="NCBI Taxonomy" id="3891"/>
    <lineage>
        <taxon>Eukaryota</taxon>
        <taxon>Viridiplantae</taxon>
        <taxon>Streptophyta</taxon>
        <taxon>Embryophyta</taxon>
        <taxon>Tracheophyta</taxon>
        <taxon>Spermatophyta</taxon>
        <taxon>Magnoliopsida</taxon>
        <taxon>eudicotyledons</taxon>
        <taxon>Gunneridae</taxon>
        <taxon>Pentapetalae</taxon>
        <taxon>rosids</taxon>
        <taxon>fabids</taxon>
        <taxon>Fabales</taxon>
        <taxon>Fabaceae</taxon>
        <taxon>Papilionoideae</taxon>
        <taxon>50 kb inversion clade</taxon>
        <taxon>NPAAA clade</taxon>
        <taxon>indigoferoid/millettioid clade</taxon>
        <taxon>Phaseoleae</taxon>
        <taxon>Psophocarpus</taxon>
    </lineage>
</organism>
<dbReference type="Proteomes" id="UP001386955">
    <property type="component" value="Unassembled WGS sequence"/>
</dbReference>
<feature type="domain" description="Protein ENHANCED DISEASE RESISTANCE 2 C-terminal" evidence="1">
    <location>
        <begin position="11"/>
        <end position="88"/>
    </location>
</feature>
<dbReference type="InterPro" id="IPR045096">
    <property type="entry name" value="EDR2-like"/>
</dbReference>
<dbReference type="InterPro" id="IPR009769">
    <property type="entry name" value="EDR2_C"/>
</dbReference>
<protein>
    <recommendedName>
        <fullName evidence="1">Protein ENHANCED DISEASE RESISTANCE 2 C-terminal domain-containing protein</fullName>
    </recommendedName>
</protein>
<evidence type="ECO:0000313" key="3">
    <source>
        <dbReference type="Proteomes" id="UP001386955"/>
    </source>
</evidence>
<name>A0AAN9S0K2_PSOTE</name>
<dbReference type="EMBL" id="JAYMYS010000007">
    <property type="protein sequence ID" value="KAK7386662.1"/>
    <property type="molecule type" value="Genomic_DNA"/>
</dbReference>
<dbReference type="PANTHER" id="PTHR12136:SF91">
    <property type="entry name" value="PROTEIN ENHANCED DISEASE RESISTANCE 2-LIKE"/>
    <property type="match status" value="1"/>
</dbReference>
<proteinExistence type="predicted"/>
<sequence length="110" mass="12303">METDINSKASSDNLFLLCSPNYLTKRQKYLVSDYLLSPTGTDWLKSPSKLDNILTQVMVKSLKSFIFVVNLHVLGKEHHNIVFSLLNRQTNDAFKPSLSCVLPSTTSPAS</sequence>
<evidence type="ECO:0000313" key="2">
    <source>
        <dbReference type="EMBL" id="KAK7386662.1"/>
    </source>
</evidence>
<evidence type="ECO:0000259" key="1">
    <source>
        <dbReference type="Pfam" id="PF07059"/>
    </source>
</evidence>
<dbReference type="AlphaFoldDB" id="A0AAN9S0K2"/>
<reference evidence="2 3" key="1">
    <citation type="submission" date="2024-01" db="EMBL/GenBank/DDBJ databases">
        <title>The genomes of 5 underutilized Papilionoideae crops provide insights into root nodulation and disease resistanc.</title>
        <authorList>
            <person name="Jiang F."/>
        </authorList>
    </citation>
    <scope>NUCLEOTIDE SEQUENCE [LARGE SCALE GENOMIC DNA]</scope>
    <source>
        <strain evidence="2">DUOXIRENSHENG_FW03</strain>
        <tissue evidence="2">Leaves</tissue>
    </source>
</reference>
<keyword evidence="3" id="KW-1185">Reference proteome</keyword>
<gene>
    <name evidence="2" type="ORF">VNO78_26996</name>
</gene>
<accession>A0AAN9S0K2</accession>
<comment type="caution">
    <text evidence="2">The sequence shown here is derived from an EMBL/GenBank/DDBJ whole genome shotgun (WGS) entry which is preliminary data.</text>
</comment>
<dbReference type="Pfam" id="PF07059">
    <property type="entry name" value="EDR2_C"/>
    <property type="match status" value="1"/>
</dbReference>